<dbReference type="Proteomes" id="UP000005237">
    <property type="component" value="Unassembled WGS sequence"/>
</dbReference>
<sequence>MSSKALGVVLLRHQSFVCKSFFCSFAKFLTTFSFQPDYALSARSCRRRLHLLLLLPFHCLLKHDMSSGCLMRPTQL</sequence>
<dbReference type="EnsemblMetazoa" id="CJA33192.1">
    <property type="protein sequence ID" value="CJA33192.1"/>
    <property type="gene ID" value="WBGene00209039"/>
</dbReference>
<keyword evidence="2" id="KW-1185">Reference proteome</keyword>
<proteinExistence type="predicted"/>
<dbReference type="AlphaFoldDB" id="A0A8R1EEB4"/>
<name>A0A8R1EEB4_CAEJA</name>
<evidence type="ECO:0000313" key="1">
    <source>
        <dbReference type="EnsemblMetazoa" id="CJA33192.1"/>
    </source>
</evidence>
<evidence type="ECO:0000313" key="2">
    <source>
        <dbReference type="Proteomes" id="UP000005237"/>
    </source>
</evidence>
<reference evidence="1" key="2">
    <citation type="submission" date="2022-06" db="UniProtKB">
        <authorList>
            <consortium name="EnsemblMetazoa"/>
        </authorList>
    </citation>
    <scope>IDENTIFICATION</scope>
    <source>
        <strain evidence="1">DF5081</strain>
    </source>
</reference>
<reference evidence="2" key="1">
    <citation type="submission" date="2010-08" db="EMBL/GenBank/DDBJ databases">
        <authorList>
            <consortium name="Caenorhabditis japonica Sequencing Consortium"/>
            <person name="Wilson R.K."/>
        </authorList>
    </citation>
    <scope>NUCLEOTIDE SEQUENCE [LARGE SCALE GENOMIC DNA]</scope>
    <source>
        <strain evidence="2">DF5081</strain>
    </source>
</reference>
<protein>
    <submittedName>
        <fullName evidence="1">Uncharacterized protein</fullName>
    </submittedName>
</protein>
<accession>A0A8R1EEB4</accession>
<organism evidence="1 2">
    <name type="scientific">Caenorhabditis japonica</name>
    <dbReference type="NCBI Taxonomy" id="281687"/>
    <lineage>
        <taxon>Eukaryota</taxon>
        <taxon>Metazoa</taxon>
        <taxon>Ecdysozoa</taxon>
        <taxon>Nematoda</taxon>
        <taxon>Chromadorea</taxon>
        <taxon>Rhabditida</taxon>
        <taxon>Rhabditina</taxon>
        <taxon>Rhabditomorpha</taxon>
        <taxon>Rhabditoidea</taxon>
        <taxon>Rhabditidae</taxon>
        <taxon>Peloderinae</taxon>
        <taxon>Caenorhabditis</taxon>
    </lineage>
</organism>